<keyword evidence="3" id="KW-1185">Reference proteome</keyword>
<feature type="transmembrane region" description="Helical" evidence="1">
    <location>
        <begin position="127"/>
        <end position="149"/>
    </location>
</feature>
<dbReference type="EMBL" id="JAROKS010000006">
    <property type="protein sequence ID" value="KAK1802719.1"/>
    <property type="molecule type" value="Genomic_DNA"/>
</dbReference>
<name>A0AAD8ZPK8_9TELE</name>
<feature type="non-terminal residue" evidence="2">
    <location>
        <position position="338"/>
    </location>
</feature>
<sequence length="338" mass="36451">PELMLTDKGITSSNNASVCPKMQLESVSSSLLPATESSTNEALESVIFTYQELTSAPTLPTPAISAPTLPTPAISAPALPTPALPAPALPAPALPTPALSAPALPTPALPAPALPAPALPAPALSVLLSYPVCFCALITGCFSALFTLFGRNLRFFPVGTVMMELSDGFTRDMLDKEEVMKQSKHFLLLCVSLHPMEYHFRAMECDGMRFQRGDVMRVSGVPFPPTFKLAAVISALKKLGFDPEGFQNCRPISCLAFHCKLLFLDLTATFDTRPQHAHTHLDLTPPHVSQLQFLRGDVIELLDRSGAMCWSGRHCWRVGVFPPVFPACVSLAWSSNKL</sequence>
<gene>
    <name evidence="2" type="ORF">P4O66_021251</name>
</gene>
<evidence type="ECO:0000256" key="1">
    <source>
        <dbReference type="SAM" id="Phobius"/>
    </source>
</evidence>
<dbReference type="AlphaFoldDB" id="A0AAD8ZPK8"/>
<dbReference type="Proteomes" id="UP001239994">
    <property type="component" value="Unassembled WGS sequence"/>
</dbReference>
<organism evidence="2 3">
    <name type="scientific">Electrophorus voltai</name>
    <dbReference type="NCBI Taxonomy" id="2609070"/>
    <lineage>
        <taxon>Eukaryota</taxon>
        <taxon>Metazoa</taxon>
        <taxon>Chordata</taxon>
        <taxon>Craniata</taxon>
        <taxon>Vertebrata</taxon>
        <taxon>Euteleostomi</taxon>
        <taxon>Actinopterygii</taxon>
        <taxon>Neopterygii</taxon>
        <taxon>Teleostei</taxon>
        <taxon>Ostariophysi</taxon>
        <taxon>Gymnotiformes</taxon>
        <taxon>Gymnotoidei</taxon>
        <taxon>Gymnotidae</taxon>
        <taxon>Electrophorus</taxon>
    </lineage>
</organism>
<evidence type="ECO:0000313" key="2">
    <source>
        <dbReference type="EMBL" id="KAK1802719.1"/>
    </source>
</evidence>
<evidence type="ECO:0008006" key="4">
    <source>
        <dbReference type="Google" id="ProtNLM"/>
    </source>
</evidence>
<keyword evidence="1" id="KW-0812">Transmembrane</keyword>
<keyword evidence="1" id="KW-0472">Membrane</keyword>
<keyword evidence="1" id="KW-1133">Transmembrane helix</keyword>
<reference evidence="2" key="1">
    <citation type="submission" date="2023-03" db="EMBL/GenBank/DDBJ databases">
        <title>Electrophorus voltai genome.</title>
        <authorList>
            <person name="Bian C."/>
        </authorList>
    </citation>
    <scope>NUCLEOTIDE SEQUENCE</scope>
    <source>
        <strain evidence="2">CB-2022</strain>
        <tissue evidence="2">Muscle</tissue>
    </source>
</reference>
<protein>
    <recommendedName>
        <fullName evidence="4">SH3 domain-containing protein</fullName>
    </recommendedName>
</protein>
<evidence type="ECO:0000313" key="3">
    <source>
        <dbReference type="Proteomes" id="UP001239994"/>
    </source>
</evidence>
<accession>A0AAD8ZPK8</accession>
<dbReference type="SUPFAM" id="SSF50044">
    <property type="entry name" value="SH3-domain"/>
    <property type="match status" value="1"/>
</dbReference>
<dbReference type="InterPro" id="IPR036028">
    <property type="entry name" value="SH3-like_dom_sf"/>
</dbReference>
<proteinExistence type="predicted"/>
<comment type="caution">
    <text evidence="2">The sequence shown here is derived from an EMBL/GenBank/DDBJ whole genome shotgun (WGS) entry which is preliminary data.</text>
</comment>